<dbReference type="PANTHER" id="PTHR11157">
    <property type="entry name" value="FATTY ACID ACYL TRANSFERASE-RELATED"/>
    <property type="match status" value="1"/>
</dbReference>
<dbReference type="GO" id="GO:0019367">
    <property type="term" value="P:fatty acid elongation, saturated fatty acid"/>
    <property type="evidence" value="ECO:0007669"/>
    <property type="project" value="TreeGrafter"/>
</dbReference>
<feature type="transmembrane region" description="Helical" evidence="10">
    <location>
        <begin position="49"/>
        <end position="68"/>
    </location>
</feature>
<dbReference type="PANTHER" id="PTHR11157:SF21">
    <property type="entry name" value="ELONGATION OF VERY LONG CHAIN FATTY ACIDS PROTEIN"/>
    <property type="match status" value="1"/>
</dbReference>
<dbReference type="GO" id="GO:0030148">
    <property type="term" value="P:sphingolipid biosynthetic process"/>
    <property type="evidence" value="ECO:0007669"/>
    <property type="project" value="TreeGrafter"/>
</dbReference>
<evidence type="ECO:0000256" key="9">
    <source>
        <dbReference type="ARBA" id="ARBA00023160"/>
    </source>
</evidence>
<feature type="transmembrane region" description="Helical" evidence="10">
    <location>
        <begin position="128"/>
        <end position="147"/>
    </location>
</feature>
<gene>
    <name evidence="11" type="ORF">RI129_006410</name>
</gene>
<comment type="catalytic activity">
    <reaction evidence="10">
        <text>a very-long-chain acyl-CoA + malonyl-CoA + H(+) = a very-long-chain 3-oxoacyl-CoA + CO2 + CoA</text>
        <dbReference type="Rhea" id="RHEA:32727"/>
        <dbReference type="ChEBI" id="CHEBI:15378"/>
        <dbReference type="ChEBI" id="CHEBI:16526"/>
        <dbReference type="ChEBI" id="CHEBI:57287"/>
        <dbReference type="ChEBI" id="CHEBI:57384"/>
        <dbReference type="ChEBI" id="CHEBI:90725"/>
        <dbReference type="ChEBI" id="CHEBI:90736"/>
        <dbReference type="EC" id="2.3.1.199"/>
    </reaction>
</comment>
<dbReference type="GO" id="GO:0034626">
    <property type="term" value="P:fatty acid elongation, polyunsaturated fatty acid"/>
    <property type="evidence" value="ECO:0007669"/>
    <property type="project" value="TreeGrafter"/>
</dbReference>
<dbReference type="GO" id="GO:0042761">
    <property type="term" value="P:very long-chain fatty acid biosynthetic process"/>
    <property type="evidence" value="ECO:0007669"/>
    <property type="project" value="TreeGrafter"/>
</dbReference>
<evidence type="ECO:0000256" key="2">
    <source>
        <dbReference type="ARBA" id="ARBA00022516"/>
    </source>
</evidence>
<dbReference type="GO" id="GO:0034625">
    <property type="term" value="P:fatty acid elongation, monounsaturated fatty acid"/>
    <property type="evidence" value="ECO:0007669"/>
    <property type="project" value="TreeGrafter"/>
</dbReference>
<dbReference type="EC" id="2.3.1.199" evidence="10"/>
<protein>
    <recommendedName>
        <fullName evidence="10">Elongation of very long chain fatty acids protein</fullName>
        <ecNumber evidence="10">2.3.1.199</ecNumber>
    </recommendedName>
    <alternativeName>
        <fullName evidence="10">Very-long-chain 3-oxoacyl-CoA synthase</fullName>
    </alternativeName>
</protein>
<keyword evidence="8 10" id="KW-0472">Membrane</keyword>
<feature type="transmembrane region" description="Helical" evidence="10">
    <location>
        <begin position="159"/>
        <end position="177"/>
    </location>
</feature>
<evidence type="ECO:0000256" key="8">
    <source>
        <dbReference type="ARBA" id="ARBA00023136"/>
    </source>
</evidence>
<keyword evidence="3 10" id="KW-0808">Transferase</keyword>
<feature type="transmembrane region" description="Helical" evidence="10">
    <location>
        <begin position="244"/>
        <end position="268"/>
    </location>
</feature>
<dbReference type="GO" id="GO:0005789">
    <property type="term" value="C:endoplasmic reticulum membrane"/>
    <property type="evidence" value="ECO:0007669"/>
    <property type="project" value="TreeGrafter"/>
</dbReference>
<proteinExistence type="inferred from homology"/>
<feature type="transmembrane region" description="Helical" evidence="10">
    <location>
        <begin position="12"/>
        <end position="29"/>
    </location>
</feature>
<keyword evidence="9 10" id="KW-0275">Fatty acid biosynthesis</keyword>
<dbReference type="EMBL" id="JAVRBK010000004">
    <property type="protein sequence ID" value="KAK5645110.1"/>
    <property type="molecule type" value="Genomic_DNA"/>
</dbReference>
<comment type="caution">
    <text evidence="10">Lacks conserved residue(s) required for the propagation of feature annotation.</text>
</comment>
<accession>A0AAN7ZG64</accession>
<evidence type="ECO:0000256" key="5">
    <source>
        <dbReference type="ARBA" id="ARBA00022832"/>
    </source>
</evidence>
<comment type="caution">
    <text evidence="11">The sequence shown here is derived from an EMBL/GenBank/DDBJ whole genome shotgun (WGS) entry which is preliminary data.</text>
</comment>
<dbReference type="InterPro" id="IPR030457">
    <property type="entry name" value="ELO_CS"/>
</dbReference>
<evidence type="ECO:0000256" key="10">
    <source>
        <dbReference type="RuleBase" id="RU361115"/>
    </source>
</evidence>
<evidence type="ECO:0000256" key="4">
    <source>
        <dbReference type="ARBA" id="ARBA00022692"/>
    </source>
</evidence>
<evidence type="ECO:0000256" key="1">
    <source>
        <dbReference type="ARBA" id="ARBA00004141"/>
    </source>
</evidence>
<keyword evidence="7 10" id="KW-0443">Lipid metabolism</keyword>
<dbReference type="Pfam" id="PF01151">
    <property type="entry name" value="ELO"/>
    <property type="match status" value="1"/>
</dbReference>
<keyword evidence="5 10" id="KW-0276">Fatty acid metabolism</keyword>
<dbReference type="AlphaFoldDB" id="A0AAN7ZG64"/>
<evidence type="ECO:0000256" key="3">
    <source>
        <dbReference type="ARBA" id="ARBA00022679"/>
    </source>
</evidence>
<dbReference type="InterPro" id="IPR002076">
    <property type="entry name" value="ELO_fam"/>
</dbReference>
<evidence type="ECO:0000313" key="12">
    <source>
        <dbReference type="Proteomes" id="UP001329430"/>
    </source>
</evidence>
<dbReference type="Proteomes" id="UP001329430">
    <property type="component" value="Chromosome 4"/>
</dbReference>
<evidence type="ECO:0000256" key="7">
    <source>
        <dbReference type="ARBA" id="ARBA00023098"/>
    </source>
</evidence>
<keyword evidence="4 10" id="KW-0812">Transmembrane</keyword>
<keyword evidence="6 10" id="KW-1133">Transmembrane helix</keyword>
<sequence length="288" mass="34205">MQTLIRIKPFKSLGLAYHSIQISIVHYTYEAKKYPRVKDLFLMSSPFPTIAIMLIYLYFIFILGPKLMEKRSPFKINKILVIYNMIQIILCSSFIYQYVTNFLFHYNILCEPIDYSNSELGLRAVNLVWSYFMLKLIDLIDTVFFVLRKKYSQISFLHVYHHTGMCVFGWVGTKYVAGGHGCFIGIFNCLVHVIMYFYYLLTAWDKKYKNNVWWKKHLTQLQIAQFVAVTIHLLLIFFQPNCDYPRWIVCALLPQNFLMIVLFSNFYIKAYLTEKKPETRNVVDKKTN</sequence>
<dbReference type="GO" id="GO:0009922">
    <property type="term" value="F:fatty acid elongase activity"/>
    <property type="evidence" value="ECO:0007669"/>
    <property type="project" value="UniProtKB-EC"/>
</dbReference>
<feature type="transmembrane region" description="Helical" evidence="10">
    <location>
        <begin position="183"/>
        <end position="201"/>
    </location>
</feature>
<comment type="similarity">
    <text evidence="10">Belongs to the ELO family.</text>
</comment>
<evidence type="ECO:0000256" key="6">
    <source>
        <dbReference type="ARBA" id="ARBA00022989"/>
    </source>
</evidence>
<keyword evidence="2 10" id="KW-0444">Lipid biosynthesis</keyword>
<keyword evidence="12" id="KW-1185">Reference proteome</keyword>
<dbReference type="PROSITE" id="PS01188">
    <property type="entry name" value="ELO"/>
    <property type="match status" value="1"/>
</dbReference>
<reference evidence="11 12" key="1">
    <citation type="journal article" date="2024" name="Insects">
        <title>An Improved Chromosome-Level Genome Assembly of the Firefly Pyrocoelia pectoralis.</title>
        <authorList>
            <person name="Fu X."/>
            <person name="Meyer-Rochow V.B."/>
            <person name="Ballantyne L."/>
            <person name="Zhu X."/>
        </authorList>
    </citation>
    <scope>NUCLEOTIDE SEQUENCE [LARGE SCALE GENOMIC DNA]</scope>
    <source>
        <strain evidence="11">XCY_ONT2</strain>
    </source>
</reference>
<evidence type="ECO:0000313" key="11">
    <source>
        <dbReference type="EMBL" id="KAK5645110.1"/>
    </source>
</evidence>
<feature type="transmembrane region" description="Helical" evidence="10">
    <location>
        <begin position="80"/>
        <end position="99"/>
    </location>
</feature>
<name>A0AAN7ZG64_9COLE</name>
<organism evidence="11 12">
    <name type="scientific">Pyrocoelia pectoralis</name>
    <dbReference type="NCBI Taxonomy" id="417401"/>
    <lineage>
        <taxon>Eukaryota</taxon>
        <taxon>Metazoa</taxon>
        <taxon>Ecdysozoa</taxon>
        <taxon>Arthropoda</taxon>
        <taxon>Hexapoda</taxon>
        <taxon>Insecta</taxon>
        <taxon>Pterygota</taxon>
        <taxon>Neoptera</taxon>
        <taxon>Endopterygota</taxon>
        <taxon>Coleoptera</taxon>
        <taxon>Polyphaga</taxon>
        <taxon>Elateriformia</taxon>
        <taxon>Elateroidea</taxon>
        <taxon>Lampyridae</taxon>
        <taxon>Lampyrinae</taxon>
        <taxon>Pyrocoelia</taxon>
    </lineage>
</organism>
<comment type="subcellular location">
    <subcellularLocation>
        <location evidence="1">Membrane</location>
        <topology evidence="1">Multi-pass membrane protein</topology>
    </subcellularLocation>
</comment>
<feature type="transmembrane region" description="Helical" evidence="10">
    <location>
        <begin position="221"/>
        <end position="238"/>
    </location>
</feature>